<dbReference type="Proteomes" id="UP000031449">
    <property type="component" value="Chromosome"/>
</dbReference>
<dbReference type="InterPro" id="IPR011251">
    <property type="entry name" value="Luciferase-like_dom"/>
</dbReference>
<comment type="similarity">
    <text evidence="1">To bacterial alkanal monooxygenase alpha and beta chains.</text>
</comment>
<name>A0A0B5AP08_9BACL</name>
<dbReference type="SUPFAM" id="SSF51679">
    <property type="entry name" value="Bacterial luciferase-like"/>
    <property type="match status" value="1"/>
</dbReference>
<dbReference type="FunFam" id="3.20.20.30:FF:000002">
    <property type="entry name" value="LLM class flavin-dependent oxidoreductase"/>
    <property type="match status" value="1"/>
</dbReference>
<protein>
    <recommendedName>
        <fullName evidence="2">Luciferase-like domain-containing protein</fullName>
    </recommendedName>
</protein>
<dbReference type="AlphaFoldDB" id="A0A0B5AP08"/>
<dbReference type="HOGENOM" id="CLU_027853_9_0_9"/>
<dbReference type="InterPro" id="IPR050766">
    <property type="entry name" value="Bact_Lucif_Oxidored"/>
</dbReference>
<dbReference type="PANTHER" id="PTHR30137:SF19">
    <property type="entry name" value="LUCIFERASE-LIKE MONOOXYGENASE"/>
    <property type="match status" value="1"/>
</dbReference>
<feature type="domain" description="Luciferase-like" evidence="2">
    <location>
        <begin position="6"/>
        <end position="245"/>
    </location>
</feature>
<dbReference type="GO" id="GO:0016705">
    <property type="term" value="F:oxidoreductase activity, acting on paired donors, with incorporation or reduction of molecular oxygen"/>
    <property type="evidence" value="ECO:0007669"/>
    <property type="project" value="InterPro"/>
</dbReference>
<dbReference type="PANTHER" id="PTHR30137">
    <property type="entry name" value="LUCIFERASE-LIKE MONOOXYGENASE"/>
    <property type="match status" value="1"/>
</dbReference>
<dbReference type="InterPro" id="IPR019949">
    <property type="entry name" value="CmoO-like"/>
</dbReference>
<dbReference type="EMBL" id="CP009416">
    <property type="protein sequence ID" value="AJD91846.1"/>
    <property type="molecule type" value="Genomic_DNA"/>
</dbReference>
<dbReference type="NCBIfam" id="TIGR03558">
    <property type="entry name" value="oxido_grp_1"/>
    <property type="match status" value="1"/>
</dbReference>
<evidence type="ECO:0000259" key="2">
    <source>
        <dbReference type="Pfam" id="PF00296"/>
    </source>
</evidence>
<evidence type="ECO:0000313" key="4">
    <source>
        <dbReference type="Proteomes" id="UP000031449"/>
    </source>
</evidence>
<organism evidence="3 4">
    <name type="scientific">Jeotgalibacillus malaysiensis</name>
    <dbReference type="NCBI Taxonomy" id="1508404"/>
    <lineage>
        <taxon>Bacteria</taxon>
        <taxon>Bacillati</taxon>
        <taxon>Bacillota</taxon>
        <taxon>Bacilli</taxon>
        <taxon>Bacillales</taxon>
        <taxon>Caryophanaceae</taxon>
        <taxon>Jeotgalibacillus</taxon>
    </lineage>
</organism>
<dbReference type="InterPro" id="IPR036661">
    <property type="entry name" value="Luciferase-like_sf"/>
</dbReference>
<evidence type="ECO:0000256" key="1">
    <source>
        <dbReference type="ARBA" id="ARBA00007789"/>
    </source>
</evidence>
<accession>A0A0B5AP08</accession>
<evidence type="ECO:0000313" key="3">
    <source>
        <dbReference type="EMBL" id="AJD91846.1"/>
    </source>
</evidence>
<dbReference type="GO" id="GO:0005829">
    <property type="term" value="C:cytosol"/>
    <property type="evidence" value="ECO:0007669"/>
    <property type="project" value="TreeGrafter"/>
</dbReference>
<reference evidence="3 4" key="1">
    <citation type="submission" date="2014-08" db="EMBL/GenBank/DDBJ databases">
        <title>Complete genome of a marine bacteria Jeotgalibacillus malaysiensis.</title>
        <authorList>
            <person name="Yaakop A.S."/>
            <person name="Chan K.-G."/>
            <person name="Goh K.M."/>
        </authorList>
    </citation>
    <scope>NUCLEOTIDE SEQUENCE [LARGE SCALE GENOMIC DNA]</scope>
    <source>
        <strain evidence="3 4">D5</strain>
    </source>
</reference>
<proteinExistence type="predicted"/>
<sequence>MSLTLSILDQSSISEGGTAEQGLEQTVELAQLADQLGFERFWVSEHHDTPTLAGSSPEVLIAHLAAKTERIKVGSGGVMLPHYSAYKVAENFKVLEGLTPGRIDVGIGRAPGGMPRASYALSDGKPRDVNRYPEQVAELLQYLHDDVPEDHPYGNIKATPITQSVPDLWMLGSSPSSSALAAELGVPYTFALFINGQGGPAYTQQYLRRFKPSKYYSEPKHSVAVFTICGETMEDAERIASSLDLSMVMLEQGMPSKGTPSPEKAMAYDYSHFERLRVLENRKRMVIGDIDHVEKELNRLAEEYETDEIMLTTIAYDFEDKLNSFKRIAERML</sequence>
<dbReference type="KEGG" id="jeo:JMA_25290"/>
<dbReference type="Gene3D" id="3.20.20.30">
    <property type="entry name" value="Luciferase-like domain"/>
    <property type="match status" value="1"/>
</dbReference>
<dbReference type="OrthoDB" id="9780518at2"/>
<dbReference type="BioCyc" id="JESP1508404:G14D9-11785-MONOMER"/>
<gene>
    <name evidence="3" type="ORF">JMA_25290</name>
</gene>
<dbReference type="Pfam" id="PF00296">
    <property type="entry name" value="Bac_luciferase"/>
    <property type="match status" value="1"/>
</dbReference>
<dbReference type="STRING" id="1508404.JMA_25290"/>
<keyword evidence="4" id="KW-1185">Reference proteome</keyword>